<dbReference type="InterPro" id="IPR055346">
    <property type="entry name" value="Fe-S_cluster_assembly_SufBD"/>
</dbReference>
<keyword evidence="5" id="KW-1185">Reference proteome</keyword>
<name>A0A975AS38_9GAMM</name>
<feature type="domain" description="SUF system FeS cluster assembly SufBD core" evidence="2">
    <location>
        <begin position="175"/>
        <end position="403"/>
    </location>
</feature>
<dbReference type="InterPro" id="IPR000825">
    <property type="entry name" value="SUF_FeS_clus_asmbl_SufBD_core"/>
</dbReference>
<sequence length="434" mass="46207">MSALLDSLASGYQALPGRTELEDSRRAALADALRDGLPGTRSERWKYTPLRAFERRSFVPARQHEATLDTQALDRQALSAIPAPRLVFVNGRFDAAASDVAGLDAGVSLQTLSGLLGDGDAREVNFLARRFDRADEVFARLNAALAEEGVVLRVQDGVRQTAPVHLVFAGAPAGADLAWHSRHLIELRQDARLTVIEHHLAGGAHQHLANTLAHVHLGARAQLIHLRLQDDAVGASQLLRTDAVLAREAVYRRLDVELGAALSRHELNIALQGEGAKAIANGILLADGKRHLDTRLGIDHIARDTACDLLWRGLGAGRSRAAFHGGILIRAGADGSAASLSNKNLLLSAGAEIDTQPVLEIHADEVQAAHGAAVGQLDAASVFYLRSRGIPEAQARAMLTAAFCRQALDVIGDAAQRALFEGPLDAALARLEAA</sequence>
<protein>
    <submittedName>
        <fullName evidence="4">Fe-S cluster assembly protein SufD</fullName>
    </submittedName>
</protein>
<dbReference type="SUPFAM" id="SSF101960">
    <property type="entry name" value="Stabilizer of iron transporter SufD"/>
    <property type="match status" value="1"/>
</dbReference>
<dbReference type="GO" id="GO:0016226">
    <property type="term" value="P:iron-sulfur cluster assembly"/>
    <property type="evidence" value="ECO:0007669"/>
    <property type="project" value="InterPro"/>
</dbReference>
<evidence type="ECO:0000256" key="1">
    <source>
        <dbReference type="ARBA" id="ARBA00043967"/>
    </source>
</evidence>
<dbReference type="InterPro" id="IPR011542">
    <property type="entry name" value="SUF_FeS_clus_asmbl_SufD"/>
</dbReference>
<dbReference type="EMBL" id="CP071518">
    <property type="protein sequence ID" value="QSX78367.1"/>
    <property type="molecule type" value="Genomic_DNA"/>
</dbReference>
<evidence type="ECO:0000313" key="5">
    <source>
        <dbReference type="Proteomes" id="UP000639274"/>
    </source>
</evidence>
<dbReference type="PANTHER" id="PTHR43575">
    <property type="entry name" value="PROTEIN ABCI7, CHLOROPLASTIC"/>
    <property type="match status" value="1"/>
</dbReference>
<organism evidence="4 5">
    <name type="scientific">Agrilutibacter solisilvae</name>
    <dbReference type="NCBI Taxonomy" id="2763317"/>
    <lineage>
        <taxon>Bacteria</taxon>
        <taxon>Pseudomonadati</taxon>
        <taxon>Pseudomonadota</taxon>
        <taxon>Gammaproteobacteria</taxon>
        <taxon>Lysobacterales</taxon>
        <taxon>Lysobacteraceae</taxon>
        <taxon>Agrilutibacter</taxon>
    </lineage>
</organism>
<evidence type="ECO:0000313" key="4">
    <source>
        <dbReference type="EMBL" id="QSX78367.1"/>
    </source>
</evidence>
<proteinExistence type="inferred from homology"/>
<dbReference type="AlphaFoldDB" id="A0A975AS38"/>
<dbReference type="KEGG" id="lsf:I8J32_017245"/>
<dbReference type="PANTHER" id="PTHR43575:SF1">
    <property type="entry name" value="PROTEIN ABCI7, CHLOROPLASTIC"/>
    <property type="match status" value="1"/>
</dbReference>
<evidence type="ECO:0000259" key="3">
    <source>
        <dbReference type="Pfam" id="PF19295"/>
    </source>
</evidence>
<accession>A0A975AS38</accession>
<evidence type="ECO:0000259" key="2">
    <source>
        <dbReference type="Pfam" id="PF01458"/>
    </source>
</evidence>
<dbReference type="NCBIfam" id="TIGR01981">
    <property type="entry name" value="sufD"/>
    <property type="match status" value="1"/>
</dbReference>
<dbReference type="InterPro" id="IPR045595">
    <property type="entry name" value="SufBD_N"/>
</dbReference>
<reference evidence="4 5" key="1">
    <citation type="submission" date="2021-03" db="EMBL/GenBank/DDBJ databases">
        <title>Lysobacter sp. nov. isolated from soil of gangwondo yeongwol, south Korea.</title>
        <authorList>
            <person name="Kim K.R."/>
            <person name="Kim K.H."/>
            <person name="Jeon C.O."/>
        </authorList>
    </citation>
    <scope>NUCLEOTIDE SEQUENCE [LARGE SCALE GENOMIC DNA]</scope>
    <source>
        <strain evidence="4 5">R19</strain>
    </source>
</reference>
<feature type="domain" description="SUF system FeS cluster assembly SufBD N-terminal" evidence="3">
    <location>
        <begin position="21"/>
        <end position="165"/>
    </location>
</feature>
<dbReference type="Proteomes" id="UP000639274">
    <property type="component" value="Chromosome"/>
</dbReference>
<gene>
    <name evidence="4" type="primary">sufD</name>
    <name evidence="4" type="ORF">I8J32_017245</name>
</gene>
<dbReference type="RefSeq" id="WP_200613939.1">
    <property type="nucleotide sequence ID" value="NZ_CP071518.1"/>
</dbReference>
<comment type="similarity">
    <text evidence="1">Belongs to the iron-sulfur cluster assembly SufBD family.</text>
</comment>
<dbReference type="Pfam" id="PF01458">
    <property type="entry name" value="SUFBD_core"/>
    <property type="match status" value="1"/>
</dbReference>
<dbReference type="Pfam" id="PF19295">
    <property type="entry name" value="SufBD_N"/>
    <property type="match status" value="1"/>
</dbReference>
<dbReference type="InterPro" id="IPR037284">
    <property type="entry name" value="SUF_FeS_clus_asmbl_SufBD_sf"/>
</dbReference>